<name>A0AAD9P1S0_RIDPI</name>
<proteinExistence type="predicted"/>
<dbReference type="AlphaFoldDB" id="A0AAD9P1S0"/>
<comment type="caution">
    <text evidence="1">The sequence shown here is derived from an EMBL/GenBank/DDBJ whole genome shotgun (WGS) entry which is preliminary data.</text>
</comment>
<sequence>MGLPPTTYADLSTDTLQQYVVVTGASSDHFRESVDAVASVQTNMPTRKIIYYDLGLTQAQIAQLKSWCNIEYRQFNTSRYPAVVKNLHHYAWKPLIIQDVLRKYPAVFWMDASFRWMTPNMTQLYQRARDSDGFVLFGPTGHSNFAVTHPGMFRYLTTNIEKQKQTQQFGATAAFVVNTRSNFDEVLWWYYLCALTEDCIAPFKKLSCHFASDRYGTFADCHRFRPVAGERTSVHTLEVRRVTIRYGVRPSL</sequence>
<gene>
    <name evidence="1" type="ORF">NP493_201g04025</name>
</gene>
<dbReference type="PANTHER" id="PTHR31389:SF4">
    <property type="entry name" value="LD39211P"/>
    <property type="match status" value="1"/>
</dbReference>
<dbReference type="PANTHER" id="PTHR31389">
    <property type="entry name" value="LD39211P"/>
    <property type="match status" value="1"/>
</dbReference>
<keyword evidence="2" id="KW-1185">Reference proteome</keyword>
<evidence type="ECO:0000313" key="2">
    <source>
        <dbReference type="Proteomes" id="UP001209878"/>
    </source>
</evidence>
<protein>
    <submittedName>
        <fullName evidence="1">Uncharacterized protein</fullName>
    </submittedName>
</protein>
<dbReference type="InterPro" id="IPR012444">
    <property type="entry name" value="DUF1647"/>
</dbReference>
<dbReference type="Pfam" id="PF07801">
    <property type="entry name" value="DUF1647"/>
    <property type="match status" value="1"/>
</dbReference>
<organism evidence="1 2">
    <name type="scientific">Ridgeia piscesae</name>
    <name type="common">Tubeworm</name>
    <dbReference type="NCBI Taxonomy" id="27915"/>
    <lineage>
        <taxon>Eukaryota</taxon>
        <taxon>Metazoa</taxon>
        <taxon>Spiralia</taxon>
        <taxon>Lophotrochozoa</taxon>
        <taxon>Annelida</taxon>
        <taxon>Polychaeta</taxon>
        <taxon>Sedentaria</taxon>
        <taxon>Canalipalpata</taxon>
        <taxon>Sabellida</taxon>
        <taxon>Siboglinidae</taxon>
        <taxon>Ridgeia</taxon>
    </lineage>
</organism>
<dbReference type="Proteomes" id="UP001209878">
    <property type="component" value="Unassembled WGS sequence"/>
</dbReference>
<reference evidence="1" key="1">
    <citation type="journal article" date="2023" name="Mol. Biol. Evol.">
        <title>Third-Generation Sequencing Reveals the Adaptive Role of the Epigenome in Three Deep-Sea Polychaetes.</title>
        <authorList>
            <person name="Perez M."/>
            <person name="Aroh O."/>
            <person name="Sun Y."/>
            <person name="Lan Y."/>
            <person name="Juniper S.K."/>
            <person name="Young C.R."/>
            <person name="Angers B."/>
            <person name="Qian P.Y."/>
        </authorList>
    </citation>
    <scope>NUCLEOTIDE SEQUENCE</scope>
    <source>
        <strain evidence="1">R07B-5</strain>
    </source>
</reference>
<evidence type="ECO:0000313" key="1">
    <source>
        <dbReference type="EMBL" id="KAK2186416.1"/>
    </source>
</evidence>
<dbReference type="EMBL" id="JAODUO010000201">
    <property type="protein sequence ID" value="KAK2186416.1"/>
    <property type="molecule type" value="Genomic_DNA"/>
</dbReference>
<accession>A0AAD9P1S0</accession>